<keyword evidence="7" id="KW-1185">Reference proteome</keyword>
<gene>
    <name evidence="6" type="ORF">WH47_08585</name>
</gene>
<dbReference type="Proteomes" id="UP000053825">
    <property type="component" value="Unassembled WGS sequence"/>
</dbReference>
<feature type="non-terminal residue" evidence="6">
    <location>
        <position position="1"/>
    </location>
</feature>
<evidence type="ECO:0000256" key="4">
    <source>
        <dbReference type="ARBA" id="ARBA00023204"/>
    </source>
</evidence>
<dbReference type="AlphaFoldDB" id="A0A0L7RHE1"/>
<name>A0A0L7RHE1_9HYME</name>
<keyword evidence="3" id="KW-0233">DNA recombination</keyword>
<dbReference type="Gene3D" id="3.30.390.80">
    <property type="entry name" value="DNA repair protein Rad52/59/22"/>
    <property type="match status" value="1"/>
</dbReference>
<keyword evidence="2" id="KW-0227">DNA damage</keyword>
<dbReference type="GO" id="GO:0000724">
    <property type="term" value="P:double-strand break repair via homologous recombination"/>
    <property type="evidence" value="ECO:0007669"/>
    <property type="project" value="TreeGrafter"/>
</dbReference>
<dbReference type="PANTHER" id="PTHR12132">
    <property type="entry name" value="DNA REPAIR AND RECOMBINATION PROTEIN RAD52, RAD59"/>
    <property type="match status" value="1"/>
</dbReference>
<evidence type="ECO:0000256" key="2">
    <source>
        <dbReference type="ARBA" id="ARBA00022763"/>
    </source>
</evidence>
<sequence>PPGNSKQIVTSGIFSHKFEIKEAVMLNEQLILLANRTFGEGKWNHTVTNQTIDFIEAFMGKYVCGCVTFVKIQLQDGTFHEDIGYCHAEGAMKGLSIHCARIGSLADAFKKVLLCFDNKLGCEIQKLSQRLSDSYTTNLQKEDFQCSFPDLQTEILEPCAQSTPFLSHKNDEQKEKSDNIVKLKSLNDEKRQIIAQQQVARSKSPTEQKEQYIPSKTSSDLKNHLQSNSTNHQKQQNNVQKEQDSIQVLNEEEFLRMERKRKQMEKQAEYKRLMKEKEHQKFYDNKKLNPKY</sequence>
<keyword evidence="4" id="KW-0234">DNA repair</keyword>
<dbReference type="InterPro" id="IPR007232">
    <property type="entry name" value="Rad52_Rad59_Rad22"/>
</dbReference>
<proteinExistence type="inferred from homology"/>
<evidence type="ECO:0000256" key="3">
    <source>
        <dbReference type="ARBA" id="ARBA00023172"/>
    </source>
</evidence>
<protein>
    <submittedName>
        <fullName evidence="6">DNA repair protein RAD52 like protein</fullName>
    </submittedName>
</protein>
<dbReference type="GO" id="GO:0045002">
    <property type="term" value="P:double-strand break repair via single-strand annealing"/>
    <property type="evidence" value="ECO:0007669"/>
    <property type="project" value="TreeGrafter"/>
</dbReference>
<feature type="region of interest" description="Disordered" evidence="5">
    <location>
        <begin position="196"/>
        <end position="246"/>
    </location>
</feature>
<evidence type="ECO:0000313" key="7">
    <source>
        <dbReference type="Proteomes" id="UP000053825"/>
    </source>
</evidence>
<dbReference type="SUPFAM" id="SSF54768">
    <property type="entry name" value="dsRNA-binding domain-like"/>
    <property type="match status" value="1"/>
</dbReference>
<evidence type="ECO:0000256" key="1">
    <source>
        <dbReference type="ARBA" id="ARBA00006638"/>
    </source>
</evidence>
<dbReference type="PANTHER" id="PTHR12132:SF1">
    <property type="entry name" value="DNA REPAIR PROTEIN RAD52 HOMOLOG"/>
    <property type="match status" value="1"/>
</dbReference>
<feature type="compositionally biased region" description="Polar residues" evidence="5">
    <location>
        <begin position="214"/>
        <end position="246"/>
    </location>
</feature>
<dbReference type="OrthoDB" id="206565at2759"/>
<evidence type="ECO:0000256" key="5">
    <source>
        <dbReference type="SAM" id="MobiDB-lite"/>
    </source>
</evidence>
<organism evidence="6 7">
    <name type="scientific">Habropoda laboriosa</name>
    <dbReference type="NCBI Taxonomy" id="597456"/>
    <lineage>
        <taxon>Eukaryota</taxon>
        <taxon>Metazoa</taxon>
        <taxon>Ecdysozoa</taxon>
        <taxon>Arthropoda</taxon>
        <taxon>Hexapoda</taxon>
        <taxon>Insecta</taxon>
        <taxon>Pterygota</taxon>
        <taxon>Neoptera</taxon>
        <taxon>Endopterygota</taxon>
        <taxon>Hymenoptera</taxon>
        <taxon>Apocrita</taxon>
        <taxon>Aculeata</taxon>
        <taxon>Apoidea</taxon>
        <taxon>Anthophila</taxon>
        <taxon>Apidae</taxon>
        <taxon>Habropoda</taxon>
    </lineage>
</organism>
<dbReference type="EMBL" id="KQ414592">
    <property type="protein sequence ID" value="KOC70239.1"/>
    <property type="molecule type" value="Genomic_DNA"/>
</dbReference>
<reference evidence="6 7" key="1">
    <citation type="submission" date="2015-07" db="EMBL/GenBank/DDBJ databases">
        <title>The genome of Habropoda laboriosa.</title>
        <authorList>
            <person name="Pan H."/>
            <person name="Kapheim K."/>
        </authorList>
    </citation>
    <scope>NUCLEOTIDE SEQUENCE [LARGE SCALE GENOMIC DNA]</scope>
    <source>
        <strain evidence="6">0110345459</strain>
    </source>
</reference>
<accession>A0A0L7RHE1</accession>
<dbReference type="GO" id="GO:0005634">
    <property type="term" value="C:nucleus"/>
    <property type="evidence" value="ECO:0007669"/>
    <property type="project" value="TreeGrafter"/>
</dbReference>
<dbReference type="Pfam" id="PF04098">
    <property type="entry name" value="Rad52_Rad22"/>
    <property type="match status" value="1"/>
</dbReference>
<dbReference type="InterPro" id="IPR042525">
    <property type="entry name" value="Rad52_Rad59_Rad22_sf"/>
</dbReference>
<comment type="similarity">
    <text evidence="1">Belongs to the RAD52 family.</text>
</comment>
<dbReference type="InterPro" id="IPR041247">
    <property type="entry name" value="Rad52_fam"/>
</dbReference>
<dbReference type="GO" id="GO:0006312">
    <property type="term" value="P:mitotic recombination"/>
    <property type="evidence" value="ECO:0007669"/>
    <property type="project" value="TreeGrafter"/>
</dbReference>
<dbReference type="STRING" id="597456.A0A0L7RHE1"/>
<evidence type="ECO:0000313" key="6">
    <source>
        <dbReference type="EMBL" id="KOC70239.1"/>
    </source>
</evidence>